<gene>
    <name evidence="1" type="ORF">A2442_02310</name>
</gene>
<evidence type="ECO:0008006" key="3">
    <source>
        <dbReference type="Google" id="ProtNLM"/>
    </source>
</evidence>
<evidence type="ECO:0000313" key="2">
    <source>
        <dbReference type="Proteomes" id="UP000179003"/>
    </source>
</evidence>
<reference evidence="1 2" key="1">
    <citation type="journal article" date="2016" name="Nat. Commun.">
        <title>Thousands of microbial genomes shed light on interconnected biogeochemical processes in an aquifer system.</title>
        <authorList>
            <person name="Anantharaman K."/>
            <person name="Brown C.T."/>
            <person name="Hug L.A."/>
            <person name="Sharon I."/>
            <person name="Castelle C.J."/>
            <person name="Probst A.J."/>
            <person name="Thomas B.C."/>
            <person name="Singh A."/>
            <person name="Wilkins M.J."/>
            <person name="Karaoz U."/>
            <person name="Brodie E.L."/>
            <person name="Williams K.H."/>
            <person name="Hubbard S.S."/>
            <person name="Banfield J.F."/>
        </authorList>
    </citation>
    <scope>NUCLEOTIDE SEQUENCE [LARGE SCALE GENOMIC DNA]</scope>
</reference>
<sequence length="179" mass="19630">MNSIHPEGGDSFESHDINTYLSSEKFGMGVDTTLCPVKEYTKVKPYLTKSIGGGLSLIGGLSLDSNGSDYVHAGIWYATSLGKVSIFFDPRLYVSIAGEGNDFFDGFVEASYPLTEKVSVAFDVIYDHWWDSNDNWALVGPVVYYKISDTVTVFSRVAQDTNFEGGGSSSVRLGLKWSF</sequence>
<proteinExistence type="predicted"/>
<comment type="caution">
    <text evidence="1">The sequence shown here is derived from an EMBL/GenBank/DDBJ whole genome shotgun (WGS) entry which is preliminary data.</text>
</comment>
<dbReference type="STRING" id="1797582.A2442_02310"/>
<dbReference type="EMBL" id="MFAE01000013">
    <property type="protein sequence ID" value="OGD66842.1"/>
    <property type="molecule type" value="Genomic_DNA"/>
</dbReference>
<dbReference type="Proteomes" id="UP000179003">
    <property type="component" value="Unassembled WGS sequence"/>
</dbReference>
<protein>
    <recommendedName>
        <fullName evidence="3">Autotransporter domain-containing protein</fullName>
    </recommendedName>
</protein>
<evidence type="ECO:0000313" key="1">
    <source>
        <dbReference type="EMBL" id="OGD66842.1"/>
    </source>
</evidence>
<organism evidence="1 2">
    <name type="scientific">Candidatus Campbellbacteria bacterium RIFOXYC2_FULL_35_25</name>
    <dbReference type="NCBI Taxonomy" id="1797582"/>
    <lineage>
        <taxon>Bacteria</taxon>
        <taxon>Candidatus Campbelliibacteriota</taxon>
    </lineage>
</organism>
<accession>A0A1F5EHD9</accession>
<name>A0A1F5EHD9_9BACT</name>
<dbReference type="AlphaFoldDB" id="A0A1F5EHD9"/>
<dbReference type="SUPFAM" id="SSF56935">
    <property type="entry name" value="Porins"/>
    <property type="match status" value="1"/>
</dbReference>